<evidence type="ECO:0000256" key="2">
    <source>
        <dbReference type="ARBA" id="ARBA00010511"/>
    </source>
</evidence>
<evidence type="ECO:0000256" key="4">
    <source>
        <dbReference type="SAM" id="MobiDB-lite"/>
    </source>
</evidence>
<dbReference type="EMBL" id="LR788913">
    <property type="protein sequence ID" value="CAB3264775.1"/>
    <property type="molecule type" value="mRNA"/>
</dbReference>
<name>A0A6F9DPF1_9ASCI</name>
<reference evidence="6" key="1">
    <citation type="submission" date="2020-04" db="EMBL/GenBank/DDBJ databases">
        <authorList>
            <person name="Neveu A P."/>
        </authorList>
    </citation>
    <scope>NUCLEOTIDE SEQUENCE</scope>
    <source>
        <tissue evidence="6">Whole embryo</tissue>
    </source>
</reference>
<dbReference type="PANTHER" id="PTHR34105:SF1">
    <property type="entry name" value="PROLINE-, GLUTAMIC ACID- AND LEUCINE-RICH PROTEIN 1"/>
    <property type="match status" value="1"/>
</dbReference>
<accession>A0A6F9DPF1</accession>
<dbReference type="PANTHER" id="PTHR34105">
    <property type="entry name" value="PROLINE-, GLUTAMIC ACID- AND LEUCINE-RICH PROTEIN 1"/>
    <property type="match status" value="1"/>
</dbReference>
<comment type="subcellular location">
    <subcellularLocation>
        <location evidence="1">Nucleus</location>
    </subcellularLocation>
</comment>
<gene>
    <name evidence="6" type="primary">Pelp1</name>
</gene>
<evidence type="ECO:0000259" key="5">
    <source>
        <dbReference type="Pfam" id="PF08167"/>
    </source>
</evidence>
<feature type="domain" description="Pre-rRNA-processing protein RIX1 N-terminal" evidence="5">
    <location>
        <begin position="34"/>
        <end position="153"/>
    </location>
</feature>
<feature type="compositionally biased region" description="Polar residues" evidence="4">
    <location>
        <begin position="691"/>
        <end position="712"/>
    </location>
</feature>
<sequence length="764" mass="85900">MQEVDKELFSLLHKKSWSKNLDISNINEWIRLSAERWKGFYTMELVLSRCTEDVILKNGISWIEIAATTVVKNHIEESVRTIAASNFAKLLEISTQIPSVSKELSSNHVINILQLLLSSDNCNPVPCLACMEAIMKHFPAPCNPHKGKVSKYIFPHTLSLKTNAQDAAIRCWSMVALLGGGGQGRKNHALQWEQQFDETLKAWKFISTNLWDPKLDEGEVDPSIGSLSFHFDPLPSSEPDLSITLVQRFLMVCKCLCGLLNLNFPHLLNVSVDKIFNLLIANFDVTPKSLKHIIESHLSVDCLQTVHIHCLYVLRACIESGHTALCRRATQVNRMFLNLLTMWRDTNPTFGMSKNCIKIRLNIYGVMLYWVESCGSKSRFLMGQKHFTQPLLEYMVENFSLIPDYERGNTDIQAKKPIVSGRKKSKRLINSDVSFSRIVDSSANSQVCIASLKVLRICIYSNGSMLPSFVHKSLQKHVILLLMDIMRAKNIIPYTHCAGCRKELYHLLLALTVVPSPEYPAPLQLALTIIRHGSARDSDMDVRSFCMEASATLSNIVRPRIPALNRICPSMDVIRSVQTSAQYTSETHLVHVEESEQPISQTSNEVEMNTETDVRSSETSTSPLLPVNYEEQESVAKTISETESNDDPVPEANQPVMKLPVTSDASFLSPFRNTHEVAIESDCDHDVNKLGENSSNHENQLNEIYLDNNSTRGQKRKLENTQSPTADMNTEENEQKVELTDDITAMLSDFVDASPDDDTSGGDQ</sequence>
<feature type="region of interest" description="Disordered" evidence="4">
    <location>
        <begin position="691"/>
        <end position="735"/>
    </location>
</feature>
<evidence type="ECO:0000313" key="6">
    <source>
        <dbReference type="EMBL" id="CAB3264775.1"/>
    </source>
</evidence>
<dbReference type="SUPFAM" id="SSF48371">
    <property type="entry name" value="ARM repeat"/>
    <property type="match status" value="1"/>
</dbReference>
<protein>
    <submittedName>
        <fullName evidence="6">Proline-, glutamic acid- and leucine-rich protein 1</fullName>
    </submittedName>
</protein>
<dbReference type="GO" id="GO:0006364">
    <property type="term" value="P:rRNA processing"/>
    <property type="evidence" value="ECO:0007669"/>
    <property type="project" value="TreeGrafter"/>
</dbReference>
<evidence type="ECO:0000256" key="3">
    <source>
        <dbReference type="ARBA" id="ARBA00023242"/>
    </source>
</evidence>
<evidence type="ECO:0000256" key="1">
    <source>
        <dbReference type="ARBA" id="ARBA00004123"/>
    </source>
</evidence>
<keyword evidence="3" id="KW-0539">Nucleus</keyword>
<comment type="similarity">
    <text evidence="2">Belongs to the RIX1/PELP1 family.</text>
</comment>
<dbReference type="GO" id="GO:0005634">
    <property type="term" value="C:nucleus"/>
    <property type="evidence" value="ECO:0007669"/>
    <property type="project" value="UniProtKB-SubCell"/>
</dbReference>
<organism evidence="6">
    <name type="scientific">Phallusia mammillata</name>
    <dbReference type="NCBI Taxonomy" id="59560"/>
    <lineage>
        <taxon>Eukaryota</taxon>
        <taxon>Metazoa</taxon>
        <taxon>Chordata</taxon>
        <taxon>Tunicata</taxon>
        <taxon>Ascidiacea</taxon>
        <taxon>Phlebobranchia</taxon>
        <taxon>Ascidiidae</taxon>
        <taxon>Phallusia</taxon>
    </lineage>
</organism>
<dbReference type="InterPro" id="IPR016024">
    <property type="entry name" value="ARM-type_fold"/>
</dbReference>
<dbReference type="AlphaFoldDB" id="A0A6F9DPF1"/>
<dbReference type="InterPro" id="IPR012583">
    <property type="entry name" value="RIX1_N"/>
</dbReference>
<proteinExistence type="evidence at transcript level"/>
<dbReference type="Pfam" id="PF08167">
    <property type="entry name" value="RIX1"/>
    <property type="match status" value="1"/>
</dbReference>